<reference evidence="2 3" key="1">
    <citation type="submission" date="2015-06" db="EMBL/GenBank/DDBJ databases">
        <title>Draft genome of the ant-associated black yeast Phialophora attae CBS 131958.</title>
        <authorList>
            <person name="Moreno L.F."/>
            <person name="Stielow B.J."/>
            <person name="de Hoog S."/>
            <person name="Vicente V.A."/>
            <person name="Weiss V.A."/>
            <person name="de Vries M."/>
            <person name="Cruz L.M."/>
            <person name="Souza E.M."/>
        </authorList>
    </citation>
    <scope>NUCLEOTIDE SEQUENCE [LARGE SCALE GENOMIC DNA]</scope>
    <source>
        <strain evidence="2 3">CBS 131958</strain>
    </source>
</reference>
<dbReference type="GeneID" id="28733935"/>
<dbReference type="Proteomes" id="UP000038010">
    <property type="component" value="Unassembled WGS sequence"/>
</dbReference>
<comment type="caution">
    <text evidence="2">The sequence shown here is derived from an EMBL/GenBank/DDBJ whole genome shotgun (WGS) entry which is preliminary data.</text>
</comment>
<dbReference type="InterPro" id="IPR044053">
    <property type="entry name" value="AsaB-like"/>
</dbReference>
<dbReference type="VEuPathDB" id="FungiDB:AB675_2110"/>
<dbReference type="RefSeq" id="XP_018002811.1">
    <property type="nucleotide sequence ID" value="XM_018142055.1"/>
</dbReference>
<comment type="similarity">
    <text evidence="1">Belongs to the asaB hydroxylase/desaturase family.</text>
</comment>
<organism evidence="2 3">
    <name type="scientific">Cyphellophora attinorum</name>
    <dbReference type="NCBI Taxonomy" id="1664694"/>
    <lineage>
        <taxon>Eukaryota</taxon>
        <taxon>Fungi</taxon>
        <taxon>Dikarya</taxon>
        <taxon>Ascomycota</taxon>
        <taxon>Pezizomycotina</taxon>
        <taxon>Eurotiomycetes</taxon>
        <taxon>Chaetothyriomycetidae</taxon>
        <taxon>Chaetothyriales</taxon>
        <taxon>Cyphellophoraceae</taxon>
        <taxon>Cyphellophora</taxon>
    </lineage>
</organism>
<evidence type="ECO:0000313" key="2">
    <source>
        <dbReference type="EMBL" id="KPI42848.1"/>
    </source>
</evidence>
<gene>
    <name evidence="2" type="ORF">AB675_2110</name>
</gene>
<dbReference type="AlphaFoldDB" id="A0A0N0NPL1"/>
<dbReference type="EMBL" id="LFJN01000006">
    <property type="protein sequence ID" value="KPI42848.1"/>
    <property type="molecule type" value="Genomic_DNA"/>
</dbReference>
<dbReference type="PANTHER" id="PTHR34598:SF3">
    <property type="entry name" value="OXIDOREDUCTASE AN1597"/>
    <property type="match status" value="1"/>
</dbReference>
<keyword evidence="3" id="KW-1185">Reference proteome</keyword>
<accession>A0A0N0NPL1</accession>
<evidence type="ECO:0000313" key="3">
    <source>
        <dbReference type="Proteomes" id="UP000038010"/>
    </source>
</evidence>
<protein>
    <submittedName>
        <fullName evidence="2">Uncharacterized protein</fullName>
    </submittedName>
</protein>
<sequence>MSGTQTAVMEAKLAGSDTCLKSSNDLIASFNFYASPDKPDISEIASIFGGTSRRLKAVPCPETYVISPSAAASSVPDFFDNDYVQERYWPELTTALRSQLGLRSAIAMNTTTRDVRPETTAREINHLNPREDKKSLGGFFVVHGDYSPAGGRAHLRHVLPTFFDDTKCLEPITTPEERTKFFQLWNSIQAAEQQAILEEQGGTEEQHMWAWSGRNYTGPRWAIFSVWRPLEVVQSDPMGIMDARSFFSSSSLHEDGDQYVIYDRTYKDRPGFTSSYRSENILPIAPSATAPVEATTQQAYRFFWVPDQTPEEIYVLKLFDSEAQTIRGRRAGVVECAPHSAFTLPDQDGKPARRSVEVRVFAIW</sequence>
<dbReference type="STRING" id="1664694.A0A0N0NPL1"/>
<name>A0A0N0NPL1_9EURO</name>
<proteinExistence type="inferred from homology"/>
<evidence type="ECO:0000256" key="1">
    <source>
        <dbReference type="ARBA" id="ARBA00023604"/>
    </source>
</evidence>
<dbReference type="PANTHER" id="PTHR34598">
    <property type="entry name" value="BLL6449 PROTEIN"/>
    <property type="match status" value="1"/>
</dbReference>
<dbReference type="OrthoDB" id="412788at2759"/>
<dbReference type="GO" id="GO:0016491">
    <property type="term" value="F:oxidoreductase activity"/>
    <property type="evidence" value="ECO:0007669"/>
    <property type="project" value="InterPro"/>
</dbReference>